<dbReference type="OrthoDB" id="10620847at2759"/>
<sequence length="127" mass="13296">MAALGILNLILPIPELLPHIRADLQLFGVPLGGPKARTGVSLNLCRTKEAKECENESHTFVLQATILVGRGYLFHLIPTMSGPWNSCPIPDASPNNPLSKGLEGSPGKGPALGLSGRGDPLSPAAWA</sequence>
<gene>
    <name evidence="2" type="ORF">N7449_005590</name>
</gene>
<dbReference type="AlphaFoldDB" id="A0A9W9SZD9"/>
<proteinExistence type="predicted"/>
<reference evidence="2" key="2">
    <citation type="journal article" date="2023" name="IMA Fungus">
        <title>Comparative genomic study of the Penicillium genus elucidates a diverse pangenome and 15 lateral gene transfer events.</title>
        <authorList>
            <person name="Petersen C."/>
            <person name="Sorensen T."/>
            <person name="Nielsen M.R."/>
            <person name="Sondergaard T.E."/>
            <person name="Sorensen J.L."/>
            <person name="Fitzpatrick D.A."/>
            <person name="Frisvad J.C."/>
            <person name="Nielsen K.L."/>
        </authorList>
    </citation>
    <scope>NUCLEOTIDE SEQUENCE</scope>
    <source>
        <strain evidence="2">IBT 20477</strain>
    </source>
</reference>
<reference evidence="2" key="1">
    <citation type="submission" date="2022-11" db="EMBL/GenBank/DDBJ databases">
        <authorList>
            <person name="Petersen C."/>
        </authorList>
    </citation>
    <scope>NUCLEOTIDE SEQUENCE</scope>
    <source>
        <strain evidence="2">IBT 20477</strain>
    </source>
</reference>
<feature type="region of interest" description="Disordered" evidence="1">
    <location>
        <begin position="88"/>
        <end position="127"/>
    </location>
</feature>
<evidence type="ECO:0000256" key="1">
    <source>
        <dbReference type="SAM" id="MobiDB-lite"/>
    </source>
</evidence>
<keyword evidence="3" id="KW-1185">Reference proteome</keyword>
<dbReference type="EMBL" id="JAPQKQ010000003">
    <property type="protein sequence ID" value="KAJ5203511.1"/>
    <property type="molecule type" value="Genomic_DNA"/>
</dbReference>
<evidence type="ECO:0000313" key="2">
    <source>
        <dbReference type="EMBL" id="KAJ5203511.1"/>
    </source>
</evidence>
<organism evidence="2 3">
    <name type="scientific">Penicillium cf. viridicatum</name>
    <dbReference type="NCBI Taxonomy" id="2972119"/>
    <lineage>
        <taxon>Eukaryota</taxon>
        <taxon>Fungi</taxon>
        <taxon>Dikarya</taxon>
        <taxon>Ascomycota</taxon>
        <taxon>Pezizomycotina</taxon>
        <taxon>Eurotiomycetes</taxon>
        <taxon>Eurotiomycetidae</taxon>
        <taxon>Eurotiales</taxon>
        <taxon>Aspergillaceae</taxon>
        <taxon>Penicillium</taxon>
    </lineage>
</organism>
<accession>A0A9W9SZD9</accession>
<dbReference type="Proteomes" id="UP001150942">
    <property type="component" value="Unassembled WGS sequence"/>
</dbReference>
<name>A0A9W9SZD9_9EURO</name>
<comment type="caution">
    <text evidence="2">The sequence shown here is derived from an EMBL/GenBank/DDBJ whole genome shotgun (WGS) entry which is preliminary data.</text>
</comment>
<protein>
    <submittedName>
        <fullName evidence="2">Uncharacterized protein</fullName>
    </submittedName>
</protein>
<evidence type="ECO:0000313" key="3">
    <source>
        <dbReference type="Proteomes" id="UP001150942"/>
    </source>
</evidence>